<keyword evidence="3 4" id="KW-0802">TPR repeat</keyword>
<dbReference type="Pfam" id="PF13176">
    <property type="entry name" value="TPR_7"/>
    <property type="match status" value="1"/>
</dbReference>
<comment type="caution">
    <text evidence="8">The sequence shown here is derived from an EMBL/GenBank/DDBJ whole genome shotgun (WGS) entry which is preliminary data.</text>
</comment>
<feature type="domain" description="LapB rubredoxin metal binding" evidence="7">
    <location>
        <begin position="353"/>
        <end position="380"/>
    </location>
</feature>
<evidence type="ECO:0000256" key="5">
    <source>
        <dbReference type="PROSITE-ProRule" id="PRU00339"/>
    </source>
</evidence>
<dbReference type="NCBIfam" id="NF008753">
    <property type="entry name" value="PRK11788.1-1"/>
    <property type="match status" value="1"/>
</dbReference>
<feature type="binding site" evidence="4">
    <location>
        <position position="355"/>
    </location>
    <ligand>
        <name>Fe cation</name>
        <dbReference type="ChEBI" id="CHEBI:24875"/>
    </ligand>
</feature>
<dbReference type="NCBIfam" id="NF008756">
    <property type="entry name" value="PRK11788.1-4"/>
    <property type="match status" value="1"/>
</dbReference>
<comment type="subcellular location">
    <subcellularLocation>
        <location evidence="4">Cell inner membrane</location>
        <topology evidence="4">Single-pass membrane protein</topology>
        <orientation evidence="4">Cytoplasmic side</orientation>
    </subcellularLocation>
</comment>
<dbReference type="PANTHER" id="PTHR45586:SF1">
    <property type="entry name" value="LIPOPOLYSACCHARIDE ASSEMBLY PROTEIN B"/>
    <property type="match status" value="1"/>
</dbReference>
<dbReference type="SUPFAM" id="SSF48452">
    <property type="entry name" value="TPR-like"/>
    <property type="match status" value="1"/>
</dbReference>
<dbReference type="PROSITE" id="PS50005">
    <property type="entry name" value="TPR"/>
    <property type="match status" value="1"/>
</dbReference>
<gene>
    <name evidence="4 8" type="primary">lapB</name>
    <name evidence="8" type="ORF">ACFOSS_09960</name>
</gene>
<evidence type="ECO:0000256" key="6">
    <source>
        <dbReference type="SAM" id="Coils"/>
    </source>
</evidence>
<dbReference type="Gene3D" id="1.25.40.10">
    <property type="entry name" value="Tetratricopeptide repeat domain"/>
    <property type="match status" value="1"/>
</dbReference>
<evidence type="ECO:0000313" key="9">
    <source>
        <dbReference type="Proteomes" id="UP001595692"/>
    </source>
</evidence>
<keyword evidence="1 4" id="KW-0479">Metal-binding</keyword>
<dbReference type="InterPro" id="IPR011990">
    <property type="entry name" value="TPR-like_helical_dom_sf"/>
</dbReference>
<keyword evidence="4" id="KW-0472">Membrane</keyword>
<proteinExistence type="inferred from homology"/>
<keyword evidence="2 4" id="KW-0677">Repeat</keyword>
<feature type="binding site" evidence="4">
    <location>
        <position position="372"/>
    </location>
    <ligand>
        <name>Fe cation</name>
        <dbReference type="ChEBI" id="CHEBI:24875"/>
    </ligand>
</feature>
<keyword evidence="9" id="KW-1185">Reference proteome</keyword>
<dbReference type="HAMAP" id="MF_00994">
    <property type="entry name" value="LPS_assembly_LapB"/>
    <property type="match status" value="1"/>
</dbReference>
<evidence type="ECO:0000256" key="3">
    <source>
        <dbReference type="ARBA" id="ARBA00022803"/>
    </source>
</evidence>
<keyword evidence="4" id="KW-0408">Iron</keyword>
<comment type="similarity">
    <text evidence="4">Belongs to the LapB family.</text>
</comment>
<dbReference type="InterPro" id="IPR030865">
    <property type="entry name" value="LapB"/>
</dbReference>
<dbReference type="EMBL" id="JBHSAF010000014">
    <property type="protein sequence ID" value="MFC3913787.1"/>
    <property type="molecule type" value="Genomic_DNA"/>
</dbReference>
<dbReference type="PANTHER" id="PTHR45586">
    <property type="entry name" value="TPR REPEAT-CONTAINING PROTEIN PA4667"/>
    <property type="match status" value="1"/>
</dbReference>
<feature type="binding site" evidence="4">
    <location>
        <position position="358"/>
    </location>
    <ligand>
        <name>Fe cation</name>
        <dbReference type="ChEBI" id="CHEBI:24875"/>
    </ligand>
</feature>
<name>A0ABV8CPH9_9GAMM</name>
<keyword evidence="4" id="KW-0997">Cell inner membrane</keyword>
<dbReference type="Pfam" id="PF14559">
    <property type="entry name" value="TPR_19"/>
    <property type="match status" value="1"/>
</dbReference>
<keyword evidence="4" id="KW-1133">Transmembrane helix</keyword>
<feature type="topological domain" description="Cytoplasmic" evidence="4">
    <location>
        <begin position="21"/>
        <end position="387"/>
    </location>
</feature>
<keyword evidence="4" id="KW-0812">Transmembrane</keyword>
<keyword evidence="4" id="KW-1003">Cell membrane</keyword>
<dbReference type="InterPro" id="IPR051012">
    <property type="entry name" value="CellSynth/LPSAsmb/PSIAsmb"/>
</dbReference>
<keyword evidence="6" id="KW-0175">Coiled coil</keyword>
<feature type="coiled-coil region" evidence="6">
    <location>
        <begin position="147"/>
        <end position="174"/>
    </location>
</feature>
<reference evidence="9" key="1">
    <citation type="journal article" date="2019" name="Int. J. Syst. Evol. Microbiol.">
        <title>The Global Catalogue of Microorganisms (GCM) 10K type strain sequencing project: providing services to taxonomists for standard genome sequencing and annotation.</title>
        <authorList>
            <consortium name="The Broad Institute Genomics Platform"/>
            <consortium name="The Broad Institute Genome Sequencing Center for Infectious Disease"/>
            <person name="Wu L."/>
            <person name="Ma J."/>
        </authorList>
    </citation>
    <scope>NUCLEOTIDE SEQUENCE [LARGE SCALE GENOMIC DNA]</scope>
    <source>
        <strain evidence="9">CCUG 54939</strain>
    </source>
</reference>
<dbReference type="InterPro" id="IPR019734">
    <property type="entry name" value="TPR_rpt"/>
</dbReference>
<accession>A0ABV8CPH9</accession>
<evidence type="ECO:0000259" key="7">
    <source>
        <dbReference type="Pfam" id="PF18073"/>
    </source>
</evidence>
<dbReference type="Pfam" id="PF18073">
    <property type="entry name" value="Zn_ribbon_LapB"/>
    <property type="match status" value="1"/>
</dbReference>
<dbReference type="InterPro" id="IPR041166">
    <property type="entry name" value="Rubredoxin_2"/>
</dbReference>
<protein>
    <recommendedName>
        <fullName evidence="4">Lipopolysaccharide assembly protein B</fullName>
    </recommendedName>
</protein>
<evidence type="ECO:0000256" key="2">
    <source>
        <dbReference type="ARBA" id="ARBA00022737"/>
    </source>
</evidence>
<organism evidence="8 9">
    <name type="scientific">Pseudaeromonas sharmana</name>
    <dbReference type="NCBI Taxonomy" id="328412"/>
    <lineage>
        <taxon>Bacteria</taxon>
        <taxon>Pseudomonadati</taxon>
        <taxon>Pseudomonadota</taxon>
        <taxon>Gammaproteobacteria</taxon>
        <taxon>Aeromonadales</taxon>
        <taxon>Aeromonadaceae</taxon>
        <taxon>Pseudaeromonas</taxon>
    </lineage>
</organism>
<dbReference type="RefSeq" id="WP_377152194.1">
    <property type="nucleotide sequence ID" value="NZ_JBHSAF010000014.1"/>
</dbReference>
<sequence length="387" mass="44141">MLELLFLLLPIAAAYGWYMGQRGVRLDNQQSSHKLSRNYVAGINFLLSDQPDKAVDLFIELLQVDEETLETHMALGNLFRQRGEVDRAIRIHQNLVARPSLTFEQRDWAMLELARDFVAAGLLDRAEEILVELVRHDEHEIEAAELLINLYQQLRDWERAIEVAQRNSKKLGEKIQMPLAQFHCELAEMDLQSGQERKAITRLRKALQIRPDCVRASLRLAEIYLQQNDISSAVVVLAPLGQQSPDMVSEALPLLARCFSNPDERYTSILRQWLDASGSASVALALSDLMTAQGQSAEAESFVLRELKRHPTMKSFAKLMDYRLSELDNPRAVESIGLLKQLVEEQIRAKPRYCCTHCGFTSRLIFWQCPSCKQWATIKPIRGLDGE</sequence>
<comment type="function">
    <text evidence="4">Modulates cellular lipopolysaccharide (LPS) levels by regulating LpxC, which is involved in lipid A biosynthesis. May act by modulating the proteolytic activity of FtsH towards LpxC. May also coordinate assembly of proteins involved in LPS synthesis at the plasma membrane.</text>
</comment>
<dbReference type="Proteomes" id="UP001595692">
    <property type="component" value="Unassembled WGS sequence"/>
</dbReference>
<evidence type="ECO:0000256" key="1">
    <source>
        <dbReference type="ARBA" id="ARBA00022723"/>
    </source>
</evidence>
<evidence type="ECO:0000256" key="4">
    <source>
        <dbReference type="HAMAP-Rule" id="MF_00994"/>
    </source>
</evidence>
<feature type="repeat" description="TPR" evidence="5">
    <location>
        <begin position="180"/>
        <end position="213"/>
    </location>
</feature>
<dbReference type="NCBIfam" id="NF008757">
    <property type="entry name" value="PRK11788.1-5"/>
    <property type="match status" value="1"/>
</dbReference>
<evidence type="ECO:0000313" key="8">
    <source>
        <dbReference type="EMBL" id="MFC3913787.1"/>
    </source>
</evidence>
<feature type="binding site" evidence="4">
    <location>
        <position position="369"/>
    </location>
    <ligand>
        <name>Fe cation</name>
        <dbReference type="ChEBI" id="CHEBI:24875"/>
    </ligand>
</feature>